<evidence type="ECO:0000313" key="4">
    <source>
        <dbReference type="Proteomes" id="UP000231586"/>
    </source>
</evidence>
<comment type="caution">
    <text evidence="3">The sequence shown here is derived from an EMBL/GenBank/DDBJ whole genome shotgun (WGS) entry which is preliminary data.</text>
</comment>
<keyword evidence="2" id="KW-0472">Membrane</keyword>
<gene>
    <name evidence="3" type="ORF">CLV34_1137</name>
</gene>
<dbReference type="EMBL" id="PGTZ01000007">
    <property type="protein sequence ID" value="PJI93663.1"/>
    <property type="molecule type" value="Genomic_DNA"/>
</dbReference>
<evidence type="ECO:0000256" key="2">
    <source>
        <dbReference type="SAM" id="Phobius"/>
    </source>
</evidence>
<dbReference type="RefSeq" id="WP_157803719.1">
    <property type="nucleotide sequence ID" value="NZ_PGTZ01000007.1"/>
</dbReference>
<dbReference type="Proteomes" id="UP000231586">
    <property type="component" value="Unassembled WGS sequence"/>
</dbReference>
<keyword evidence="2" id="KW-1133">Transmembrane helix</keyword>
<name>A0A2M8WRV3_9MICO</name>
<feature type="transmembrane region" description="Helical" evidence="2">
    <location>
        <begin position="120"/>
        <end position="140"/>
    </location>
</feature>
<evidence type="ECO:0000313" key="3">
    <source>
        <dbReference type="EMBL" id="PJI93663.1"/>
    </source>
</evidence>
<sequence>MTPPSAAVPRTPEPDPDDAREAAAAAARVHDDRVTGTGWASALAALGVVVAAAGLTTHSSELDWMVGDSWALALVTASGLASRWLRPAARWALTAAFAALAVVAVTDVGHDGPHDAASRAVVGVAACAGAVALGIVADPLRRHLGQRRRRRDATWARAGLSAPAAERATLPMRWSTGGAAVVVDDLGERRIQVVKALRDLGPDDAGRAILALGRDDDGKPTTAPGVIATGLSAADAAVVVARLGDAGASARVVEG</sequence>
<proteinExistence type="predicted"/>
<accession>A0A2M8WRV3</accession>
<feature type="transmembrane region" description="Helical" evidence="2">
    <location>
        <begin position="64"/>
        <end position="81"/>
    </location>
</feature>
<protein>
    <submittedName>
        <fullName evidence="3">Uncharacterized protein</fullName>
    </submittedName>
</protein>
<keyword evidence="2" id="KW-0812">Transmembrane</keyword>
<reference evidence="3 4" key="1">
    <citation type="submission" date="2017-11" db="EMBL/GenBank/DDBJ databases">
        <title>Genomic Encyclopedia of Archaeal and Bacterial Type Strains, Phase II (KMG-II): From Individual Species to Whole Genera.</title>
        <authorList>
            <person name="Goeker M."/>
        </authorList>
    </citation>
    <scope>NUCLEOTIDE SEQUENCE [LARGE SCALE GENOMIC DNA]</scope>
    <source>
        <strain evidence="3 4">DSM 22413</strain>
    </source>
</reference>
<keyword evidence="4" id="KW-1185">Reference proteome</keyword>
<organism evidence="3 4">
    <name type="scientific">Luteimicrobium subarcticum</name>
    <dbReference type="NCBI Taxonomy" id="620910"/>
    <lineage>
        <taxon>Bacteria</taxon>
        <taxon>Bacillati</taxon>
        <taxon>Actinomycetota</taxon>
        <taxon>Actinomycetes</taxon>
        <taxon>Micrococcales</taxon>
        <taxon>Luteimicrobium</taxon>
    </lineage>
</organism>
<dbReference type="AlphaFoldDB" id="A0A2M8WRV3"/>
<feature type="transmembrane region" description="Helical" evidence="2">
    <location>
        <begin position="38"/>
        <end position="58"/>
    </location>
</feature>
<feature type="transmembrane region" description="Helical" evidence="2">
    <location>
        <begin position="88"/>
        <end position="108"/>
    </location>
</feature>
<feature type="region of interest" description="Disordered" evidence="1">
    <location>
        <begin position="1"/>
        <end position="21"/>
    </location>
</feature>
<evidence type="ECO:0000256" key="1">
    <source>
        <dbReference type="SAM" id="MobiDB-lite"/>
    </source>
</evidence>